<evidence type="ECO:0000256" key="6">
    <source>
        <dbReference type="SAM" id="Phobius"/>
    </source>
</evidence>
<keyword evidence="5 6" id="KW-0472">Membrane</keyword>
<evidence type="ECO:0000256" key="2">
    <source>
        <dbReference type="ARBA" id="ARBA00022448"/>
    </source>
</evidence>
<keyword evidence="8" id="KW-1185">Reference proteome</keyword>
<keyword evidence="3 6" id="KW-0812">Transmembrane</keyword>
<keyword evidence="2" id="KW-0813">Transport</keyword>
<dbReference type="InterPro" id="IPR011701">
    <property type="entry name" value="MFS"/>
</dbReference>
<feature type="transmembrane region" description="Helical" evidence="6">
    <location>
        <begin position="292"/>
        <end position="311"/>
    </location>
</feature>
<evidence type="ECO:0000256" key="5">
    <source>
        <dbReference type="ARBA" id="ARBA00023136"/>
    </source>
</evidence>
<dbReference type="GO" id="GO:0022857">
    <property type="term" value="F:transmembrane transporter activity"/>
    <property type="evidence" value="ECO:0007669"/>
    <property type="project" value="InterPro"/>
</dbReference>
<evidence type="ECO:0000256" key="3">
    <source>
        <dbReference type="ARBA" id="ARBA00022692"/>
    </source>
</evidence>
<evidence type="ECO:0000313" key="8">
    <source>
        <dbReference type="Proteomes" id="UP001243330"/>
    </source>
</evidence>
<feature type="transmembrane region" description="Helical" evidence="6">
    <location>
        <begin position="331"/>
        <end position="351"/>
    </location>
</feature>
<feature type="transmembrane region" description="Helical" evidence="6">
    <location>
        <begin position="456"/>
        <end position="476"/>
    </location>
</feature>
<name>A0AAD9ETU8_9PEZI</name>
<feature type="transmembrane region" description="Helical" evidence="6">
    <location>
        <begin position="109"/>
        <end position="128"/>
    </location>
</feature>
<dbReference type="Pfam" id="PF07690">
    <property type="entry name" value="MFS_1"/>
    <property type="match status" value="1"/>
</dbReference>
<comment type="caution">
    <text evidence="7">The sequence shown here is derived from an EMBL/GenBank/DDBJ whole genome shotgun (WGS) entry which is preliminary data.</text>
</comment>
<dbReference type="GO" id="GO:0016020">
    <property type="term" value="C:membrane"/>
    <property type="evidence" value="ECO:0007669"/>
    <property type="project" value="UniProtKB-SubCell"/>
</dbReference>
<proteinExistence type="predicted"/>
<dbReference type="EMBL" id="JAQOWY010000008">
    <property type="protein sequence ID" value="KAK1856471.1"/>
    <property type="molecule type" value="Genomic_DNA"/>
</dbReference>
<evidence type="ECO:0000313" key="7">
    <source>
        <dbReference type="EMBL" id="KAK1856471.1"/>
    </source>
</evidence>
<organism evidence="7 8">
    <name type="scientific">Colletotrichum chrysophilum</name>
    <dbReference type="NCBI Taxonomy" id="1836956"/>
    <lineage>
        <taxon>Eukaryota</taxon>
        <taxon>Fungi</taxon>
        <taxon>Dikarya</taxon>
        <taxon>Ascomycota</taxon>
        <taxon>Pezizomycotina</taxon>
        <taxon>Sordariomycetes</taxon>
        <taxon>Hypocreomycetidae</taxon>
        <taxon>Glomerellales</taxon>
        <taxon>Glomerellaceae</taxon>
        <taxon>Colletotrichum</taxon>
        <taxon>Colletotrichum gloeosporioides species complex</taxon>
    </lineage>
</organism>
<dbReference type="InterPro" id="IPR036259">
    <property type="entry name" value="MFS_trans_sf"/>
</dbReference>
<gene>
    <name evidence="7" type="ORF">CCHR01_00850</name>
</gene>
<dbReference type="Proteomes" id="UP001243330">
    <property type="component" value="Unassembled WGS sequence"/>
</dbReference>
<feature type="transmembrane region" description="Helical" evidence="6">
    <location>
        <begin position="199"/>
        <end position="218"/>
    </location>
</feature>
<protein>
    <submittedName>
        <fullName evidence="7">Allantoate permease</fullName>
    </submittedName>
</protein>
<keyword evidence="4 6" id="KW-1133">Transmembrane helix</keyword>
<sequence length="517" mass="57587">MTSRPASGSLCDGPDDVKEDAKSQVTGTIEVHFDYDASDVKCLVRKVDWRIMPFLWGYAVLSAVDVRQLWSPESKNTSSYANYPKHQKVIISNAALYGMLKDNNLVGQQYSWVGSIFYFGYLVAEFPAVNLMARFPIGKFLAITAMGWSVTTLLMAVTHNAAGLMALRFFMGMCEAPALPGLTLITVMWWRKKEQPLRVAIWSSTVASVYVGLISYGIGNSTLAIASWRLLFIALGGISFIFSILMFFLFPDRPEEGKFLSAKEAYIAMHRKLDDNTGIENKEFKWYQVREALIDWKSWVVCLFFLCMNVSNGGLNTFSAQIVSSFGFGPLKTVLLGMPTGVIQAVSSILATIPPRYIKDTRCISAAACCIVPLVCSIVIRELPSSNKAGLLTVYYFFYFFWGPYAVALSLPMANTSGHTKKVTVNAMVFLAYCVANIIAPQTFRASEAPHYATGYNSILGFESSAVALMAVYYVGIKYENRRRDKTYGKVIAGNISVEESMEDLTDWEKKSFRYVC</sequence>
<reference evidence="7" key="1">
    <citation type="submission" date="2023-01" db="EMBL/GenBank/DDBJ databases">
        <title>Colletotrichum chrysophilum M932 genome sequence.</title>
        <authorList>
            <person name="Baroncelli R."/>
        </authorList>
    </citation>
    <scope>NUCLEOTIDE SEQUENCE</scope>
    <source>
        <strain evidence="7">M932</strain>
    </source>
</reference>
<dbReference type="SUPFAM" id="SSF103473">
    <property type="entry name" value="MFS general substrate transporter"/>
    <property type="match status" value="1"/>
</dbReference>
<dbReference type="AlphaFoldDB" id="A0AAD9ETU8"/>
<evidence type="ECO:0000256" key="4">
    <source>
        <dbReference type="ARBA" id="ARBA00022989"/>
    </source>
</evidence>
<comment type="subcellular location">
    <subcellularLocation>
        <location evidence="1">Membrane</location>
        <topology evidence="1">Multi-pass membrane protein</topology>
    </subcellularLocation>
</comment>
<feature type="transmembrane region" description="Helical" evidence="6">
    <location>
        <begin position="230"/>
        <end position="250"/>
    </location>
</feature>
<feature type="transmembrane region" description="Helical" evidence="6">
    <location>
        <begin position="363"/>
        <end position="380"/>
    </location>
</feature>
<accession>A0AAD9ETU8</accession>
<dbReference type="PANTHER" id="PTHR43791:SF70">
    <property type="entry name" value="MAJOR FACILITATOR SUPERFAMILY (MFS) PROFILE DOMAIN-CONTAINING PROTEIN"/>
    <property type="match status" value="1"/>
</dbReference>
<feature type="transmembrane region" description="Helical" evidence="6">
    <location>
        <begin position="423"/>
        <end position="444"/>
    </location>
</feature>
<dbReference type="PANTHER" id="PTHR43791">
    <property type="entry name" value="PERMEASE-RELATED"/>
    <property type="match status" value="1"/>
</dbReference>
<feature type="transmembrane region" description="Helical" evidence="6">
    <location>
        <begin position="169"/>
        <end position="190"/>
    </location>
</feature>
<dbReference type="Gene3D" id="1.20.1250.20">
    <property type="entry name" value="MFS general substrate transporter like domains"/>
    <property type="match status" value="1"/>
</dbReference>
<evidence type="ECO:0000256" key="1">
    <source>
        <dbReference type="ARBA" id="ARBA00004141"/>
    </source>
</evidence>
<feature type="transmembrane region" description="Helical" evidence="6">
    <location>
        <begin position="392"/>
        <end position="411"/>
    </location>
</feature>
<feature type="transmembrane region" description="Helical" evidence="6">
    <location>
        <begin position="140"/>
        <end position="157"/>
    </location>
</feature>